<dbReference type="AlphaFoldDB" id="S4NY98"/>
<evidence type="ECO:0000256" key="1">
    <source>
        <dbReference type="SAM" id="MobiDB-lite"/>
    </source>
</evidence>
<reference evidence="2" key="1">
    <citation type="journal article" date="2013" name="BMC Genomics">
        <title>Unscrambling butterfly oogenesis.</title>
        <authorList>
            <person name="Carter J.M."/>
            <person name="Baker S.C."/>
            <person name="Pink R."/>
            <person name="Carter D.R."/>
            <person name="Collins A."/>
            <person name="Tomlin J."/>
            <person name="Gibbs M."/>
            <person name="Breuker C.J."/>
        </authorList>
    </citation>
    <scope>NUCLEOTIDE SEQUENCE</scope>
    <source>
        <tissue evidence="2">Ovary</tissue>
    </source>
</reference>
<evidence type="ECO:0000313" key="2">
    <source>
        <dbReference type="EMBL" id="JAA83836.1"/>
    </source>
</evidence>
<dbReference type="GO" id="GO:0016301">
    <property type="term" value="F:kinase activity"/>
    <property type="evidence" value="ECO:0007669"/>
    <property type="project" value="UniProtKB-KW"/>
</dbReference>
<reference evidence="2" key="2">
    <citation type="submission" date="2013-05" db="EMBL/GenBank/DDBJ databases">
        <authorList>
            <person name="Carter J.-M."/>
            <person name="Baker S.C."/>
            <person name="Pink R."/>
            <person name="Carter D.R.F."/>
            <person name="Collins A."/>
            <person name="Tomlin J."/>
            <person name="Gibbs M."/>
            <person name="Breuker C.J."/>
        </authorList>
    </citation>
    <scope>NUCLEOTIDE SEQUENCE</scope>
    <source>
        <tissue evidence="2">Ovary</tissue>
    </source>
</reference>
<sequence length="98" mass="10907">EDDEVSTPSGDNADRNPLSGSCESIDTVGRRENYIKSAFDSLSGLEADTHVTSNNSLSAQHLSRGPPPRVDPEAARKREELNRRILETRRQLENVAFR</sequence>
<feature type="region of interest" description="Disordered" evidence="1">
    <location>
        <begin position="1"/>
        <end position="25"/>
    </location>
</feature>
<keyword evidence="2" id="KW-0418">Kinase</keyword>
<feature type="region of interest" description="Disordered" evidence="1">
    <location>
        <begin position="53"/>
        <end position="77"/>
    </location>
</feature>
<feature type="non-terminal residue" evidence="2">
    <location>
        <position position="98"/>
    </location>
</feature>
<proteinExistence type="predicted"/>
<feature type="compositionally biased region" description="Polar residues" evidence="1">
    <location>
        <begin position="1"/>
        <end position="10"/>
    </location>
</feature>
<protein>
    <submittedName>
        <fullName evidence="2">Mitogen-activated protein kinase-binding protein 1</fullName>
    </submittedName>
</protein>
<dbReference type="EMBL" id="GAIX01008724">
    <property type="protein sequence ID" value="JAA83836.1"/>
    <property type="molecule type" value="Transcribed_RNA"/>
</dbReference>
<organism evidence="2">
    <name type="scientific">Pararge aegeria</name>
    <name type="common">speckled wood butterfly</name>
    <dbReference type="NCBI Taxonomy" id="116150"/>
    <lineage>
        <taxon>Eukaryota</taxon>
        <taxon>Metazoa</taxon>
        <taxon>Ecdysozoa</taxon>
        <taxon>Arthropoda</taxon>
        <taxon>Hexapoda</taxon>
        <taxon>Insecta</taxon>
        <taxon>Pterygota</taxon>
        <taxon>Neoptera</taxon>
        <taxon>Endopterygota</taxon>
        <taxon>Lepidoptera</taxon>
        <taxon>Glossata</taxon>
        <taxon>Ditrysia</taxon>
        <taxon>Papilionoidea</taxon>
        <taxon>Nymphalidae</taxon>
        <taxon>Satyrinae</taxon>
        <taxon>Satyrini</taxon>
        <taxon>Parargina</taxon>
        <taxon>Pararge</taxon>
    </lineage>
</organism>
<feature type="non-terminal residue" evidence="2">
    <location>
        <position position="1"/>
    </location>
</feature>
<accession>S4NY98</accession>
<keyword evidence="2" id="KW-0808">Transferase</keyword>
<name>S4NY98_9NEOP</name>